<sequence length="147" mass="16682">MPQNKTEPLSALDKYRAAFMRLKMNTPQRLPKGTIVSQNNVAKEAGTDPSALKKSRFPLFIDEIQRYVSVQSDKKPVSARQKTLSTRKKNRSLQERLSEVAKQRDNLASLLTEADMAILELRSQLVEFQRTASNVVELSVKPQGVRR</sequence>
<feature type="region of interest" description="Disordered" evidence="1">
    <location>
        <begin position="78"/>
        <end position="97"/>
    </location>
</feature>
<reference evidence="2 3" key="1">
    <citation type="submission" date="2019-03" db="EMBL/GenBank/DDBJ databases">
        <title>Genomic Encyclopedia of Type Strains, Phase IV (KMG-IV): sequencing the most valuable type-strain genomes for metagenomic binning, comparative biology and taxonomic classification.</title>
        <authorList>
            <person name="Goeker M."/>
        </authorList>
    </citation>
    <scope>NUCLEOTIDE SEQUENCE [LARGE SCALE GENOMIC DNA]</scope>
    <source>
        <strain evidence="2 3">DSM 18555</strain>
    </source>
</reference>
<keyword evidence="3" id="KW-1185">Reference proteome</keyword>
<proteinExistence type="predicted"/>
<protein>
    <submittedName>
        <fullName evidence="2">Uncharacterized protein</fullName>
    </submittedName>
</protein>
<dbReference type="Proteomes" id="UP000294737">
    <property type="component" value="Unassembled WGS sequence"/>
</dbReference>
<evidence type="ECO:0000313" key="2">
    <source>
        <dbReference type="EMBL" id="TDN87300.1"/>
    </source>
</evidence>
<dbReference type="OrthoDB" id="8778941at2"/>
<dbReference type="RefSeq" id="WP_112992387.1">
    <property type="nucleotide sequence ID" value="NZ_PTLZ01000002.1"/>
</dbReference>
<dbReference type="AlphaFoldDB" id="A0A4R6G0R0"/>
<comment type="caution">
    <text evidence="2">The sequence shown here is derived from an EMBL/GenBank/DDBJ whole genome shotgun (WGS) entry which is preliminary data.</text>
</comment>
<name>A0A4R6G0R0_9BURK</name>
<evidence type="ECO:0000313" key="3">
    <source>
        <dbReference type="Proteomes" id="UP000294737"/>
    </source>
</evidence>
<dbReference type="EMBL" id="SNWF01000011">
    <property type="protein sequence ID" value="TDN87300.1"/>
    <property type="molecule type" value="Genomic_DNA"/>
</dbReference>
<evidence type="ECO:0000256" key="1">
    <source>
        <dbReference type="SAM" id="MobiDB-lite"/>
    </source>
</evidence>
<organism evidence="2 3">
    <name type="scientific">Herminiimonas fonticola</name>
    <dbReference type="NCBI Taxonomy" id="303380"/>
    <lineage>
        <taxon>Bacteria</taxon>
        <taxon>Pseudomonadati</taxon>
        <taxon>Pseudomonadota</taxon>
        <taxon>Betaproteobacteria</taxon>
        <taxon>Burkholderiales</taxon>
        <taxon>Oxalobacteraceae</taxon>
        <taxon>Herminiimonas</taxon>
    </lineage>
</organism>
<gene>
    <name evidence="2" type="ORF">EV677_3011</name>
</gene>
<accession>A0A4R6G0R0</accession>
<feature type="region of interest" description="Disordered" evidence="1">
    <location>
        <begin position="30"/>
        <end position="49"/>
    </location>
</feature>